<evidence type="ECO:0000313" key="4">
    <source>
        <dbReference type="Proteomes" id="UP001152798"/>
    </source>
</evidence>
<dbReference type="Proteomes" id="UP001152798">
    <property type="component" value="Chromosome 1"/>
</dbReference>
<gene>
    <name evidence="3" type="ORF">NEZAVI_LOCUS3294</name>
</gene>
<reference evidence="3" key="1">
    <citation type="submission" date="2022-01" db="EMBL/GenBank/DDBJ databases">
        <authorList>
            <person name="King R."/>
        </authorList>
    </citation>
    <scope>NUCLEOTIDE SEQUENCE</scope>
</reference>
<dbReference type="OrthoDB" id="20772at2759"/>
<dbReference type="EMBL" id="OV725077">
    <property type="protein sequence ID" value="CAH1392486.1"/>
    <property type="molecule type" value="Genomic_DNA"/>
</dbReference>
<evidence type="ECO:0000256" key="1">
    <source>
        <dbReference type="SAM" id="MobiDB-lite"/>
    </source>
</evidence>
<organism evidence="3 4">
    <name type="scientific">Nezara viridula</name>
    <name type="common">Southern green stink bug</name>
    <name type="synonym">Cimex viridulus</name>
    <dbReference type="NCBI Taxonomy" id="85310"/>
    <lineage>
        <taxon>Eukaryota</taxon>
        <taxon>Metazoa</taxon>
        <taxon>Ecdysozoa</taxon>
        <taxon>Arthropoda</taxon>
        <taxon>Hexapoda</taxon>
        <taxon>Insecta</taxon>
        <taxon>Pterygota</taxon>
        <taxon>Neoptera</taxon>
        <taxon>Paraneoptera</taxon>
        <taxon>Hemiptera</taxon>
        <taxon>Heteroptera</taxon>
        <taxon>Panheteroptera</taxon>
        <taxon>Pentatomomorpha</taxon>
        <taxon>Pentatomoidea</taxon>
        <taxon>Pentatomidae</taxon>
        <taxon>Pentatominae</taxon>
        <taxon>Nezara</taxon>
    </lineage>
</organism>
<dbReference type="Pfam" id="PF10263">
    <property type="entry name" value="SprT-like"/>
    <property type="match status" value="1"/>
</dbReference>
<evidence type="ECO:0000313" key="3">
    <source>
        <dbReference type="EMBL" id="CAH1392486.1"/>
    </source>
</evidence>
<name>A0A9P0E6D0_NEZVI</name>
<dbReference type="AlphaFoldDB" id="A0A9P0E6D0"/>
<dbReference type="PANTHER" id="PTHR23099:SF0">
    <property type="entry name" value="GERM CELL NUCLEAR ACIDIC PROTEIN"/>
    <property type="match status" value="1"/>
</dbReference>
<feature type="region of interest" description="Disordered" evidence="1">
    <location>
        <begin position="177"/>
        <end position="248"/>
    </location>
</feature>
<protein>
    <recommendedName>
        <fullName evidence="2">SprT-like domain-containing protein</fullName>
    </recommendedName>
</protein>
<evidence type="ECO:0000259" key="2">
    <source>
        <dbReference type="Pfam" id="PF10263"/>
    </source>
</evidence>
<feature type="compositionally biased region" description="Polar residues" evidence="1">
    <location>
        <begin position="233"/>
        <end position="248"/>
    </location>
</feature>
<feature type="domain" description="SprT-like" evidence="2">
    <location>
        <begin position="384"/>
        <end position="491"/>
    </location>
</feature>
<dbReference type="GO" id="GO:0005634">
    <property type="term" value="C:nucleus"/>
    <property type="evidence" value="ECO:0007669"/>
    <property type="project" value="TreeGrafter"/>
</dbReference>
<proteinExistence type="predicted"/>
<accession>A0A9P0E6D0</accession>
<sequence>MCSLHHKAKSTDECCDNVQSDTGLLQTSKTSLLGAASSFIQPHAKTYQDSSIEKSSSISNLHSSSGGEGDVGDINFSSLSIDETKIVLKNDNETKINNSGNDGSVFTAESQAKQVLDSSTRLSNLIDNISNSFVNIKRYFKKKNTLFSSGSDSSFSEHEVIQGISEDPIDRYISNSEEEEDYHGDSNSSQELPSNESSSFSDREDIQEVSKSSIEVVSADITTSEEERDDGGVTNSSQHLPNKLDGTSISNIKYNFKNNKPVFSSRSNPYFSNREENKNVLKDPVDVIRIHRTTSDEEEKVPSYDLDSHLNKNIRASTECLNYLFLKSSQDASAKIPLPTHSSNPNHTSFLLSLTPEVPHGMCHPGAVKYRGISYSKHKNELAHLLFKLFNKEIFAGKLPPLEIKWSDELTTTAGVTKCSFDVNENKNGKMPSPVIQLARTATNDASKVRDALLHELCHAANLWIDGRGGGHGPLFDKWVDKIWKEFPEIPKVKTTYY</sequence>
<feature type="compositionally biased region" description="Low complexity" evidence="1">
    <location>
        <begin position="186"/>
        <end position="200"/>
    </location>
</feature>
<dbReference type="GO" id="GO:0006974">
    <property type="term" value="P:DNA damage response"/>
    <property type="evidence" value="ECO:0007669"/>
    <property type="project" value="UniProtKB-ARBA"/>
</dbReference>
<dbReference type="InterPro" id="IPR006640">
    <property type="entry name" value="SprT-like_domain"/>
</dbReference>
<keyword evidence="4" id="KW-1185">Reference proteome</keyword>
<dbReference type="PANTHER" id="PTHR23099">
    <property type="entry name" value="TRANSCRIPTIONAL REGULATOR"/>
    <property type="match status" value="1"/>
</dbReference>